<dbReference type="EMBL" id="JAULSW010000005">
    <property type="protein sequence ID" value="KAK3381115.1"/>
    <property type="molecule type" value="Genomic_DNA"/>
</dbReference>
<dbReference type="AlphaFoldDB" id="A0AAE0TVQ4"/>
<protein>
    <submittedName>
        <fullName evidence="3">UDP-Glycosyltransferase/glycogen phosphorylase</fullName>
    </submittedName>
</protein>
<evidence type="ECO:0000256" key="2">
    <source>
        <dbReference type="ARBA" id="ARBA00022679"/>
    </source>
</evidence>
<dbReference type="Gene3D" id="3.40.50.2000">
    <property type="entry name" value="Glycogen Phosphorylase B"/>
    <property type="match status" value="1"/>
</dbReference>
<dbReference type="Proteomes" id="UP001285441">
    <property type="component" value="Unassembled WGS sequence"/>
</dbReference>
<evidence type="ECO:0000313" key="3">
    <source>
        <dbReference type="EMBL" id="KAK3381115.1"/>
    </source>
</evidence>
<evidence type="ECO:0000256" key="1">
    <source>
        <dbReference type="ARBA" id="ARBA00022676"/>
    </source>
</evidence>
<keyword evidence="4" id="KW-1185">Reference proteome</keyword>
<gene>
    <name evidence="3" type="ORF">B0H63DRAFT_523848</name>
</gene>
<dbReference type="PANTHER" id="PTHR12526:SF510">
    <property type="entry name" value="D-INOSITOL 3-PHOSPHATE GLYCOSYLTRANSFERASE"/>
    <property type="match status" value="1"/>
</dbReference>
<sequence length="438" mass="49099">MELRVILVQTAQGLDPSSGGFKANVNLLRQLADLGHHTAQICYAVSEEVQLFVDRAKEVGIQPHIESSTMPLQGVDGVDHTLAVTAFTDQFSVRNIVVDKIPWNTHYPITEFWDDTQVYLDDGHVRPRMKAITDFFCAQISKFRPTHVVFNDPVTMKATLSHLSRHTFKRVAIVHSAEQLPFGPYCARVPGHCLSPKAEDTLLRGVDGIWTVSKALQRYAKEHGNLDTTFLVHSTRTYLDAVTGRMPVCRRNVHKKEVGMVNPCPAKGLTILIALAKELPHINFVVWESWGSKERHLKQLAPLANVVVEPTTHNTAEIWDRIRILLAPSVWFEAWGVVVAEAQLRGIPVVSSDAGGLREAKIGVPHCIPVKMVSGERDEAGDYIVPEQDVTKWVEAVARLVEDDVEYAALADLTREAAAHWLHNLDRRAHEKWLQEME</sequence>
<name>A0AAE0TVQ4_9PEZI</name>
<dbReference type="Pfam" id="PF13692">
    <property type="entry name" value="Glyco_trans_1_4"/>
    <property type="match status" value="1"/>
</dbReference>
<dbReference type="SUPFAM" id="SSF53756">
    <property type="entry name" value="UDP-Glycosyltransferase/glycogen phosphorylase"/>
    <property type="match status" value="1"/>
</dbReference>
<accession>A0AAE0TVQ4</accession>
<keyword evidence="1" id="KW-0328">Glycosyltransferase</keyword>
<dbReference type="GO" id="GO:0016757">
    <property type="term" value="F:glycosyltransferase activity"/>
    <property type="evidence" value="ECO:0007669"/>
    <property type="project" value="UniProtKB-KW"/>
</dbReference>
<proteinExistence type="predicted"/>
<reference evidence="3" key="2">
    <citation type="submission" date="2023-06" db="EMBL/GenBank/DDBJ databases">
        <authorList>
            <consortium name="Lawrence Berkeley National Laboratory"/>
            <person name="Haridas S."/>
            <person name="Hensen N."/>
            <person name="Bonometti L."/>
            <person name="Westerberg I."/>
            <person name="Brannstrom I.O."/>
            <person name="Guillou S."/>
            <person name="Cros-Aarteil S."/>
            <person name="Calhoun S."/>
            <person name="Kuo A."/>
            <person name="Mondo S."/>
            <person name="Pangilinan J."/>
            <person name="Riley R."/>
            <person name="LaButti K."/>
            <person name="Andreopoulos B."/>
            <person name="Lipzen A."/>
            <person name="Chen C."/>
            <person name="Yanf M."/>
            <person name="Daum C."/>
            <person name="Ng V."/>
            <person name="Clum A."/>
            <person name="Steindorff A."/>
            <person name="Ohm R."/>
            <person name="Martin F."/>
            <person name="Silar P."/>
            <person name="Natvig D."/>
            <person name="Lalanne C."/>
            <person name="Gautier V."/>
            <person name="Ament-velasquez S.L."/>
            <person name="Kruys A."/>
            <person name="Hutchinson M.I."/>
            <person name="Powell A.J."/>
            <person name="Barry K."/>
            <person name="Miller A.N."/>
            <person name="Grigoriev I.V."/>
            <person name="Debuchy R."/>
            <person name="Gladieux P."/>
            <person name="Thoren M.H."/>
            <person name="Johannesson H."/>
        </authorList>
    </citation>
    <scope>NUCLEOTIDE SEQUENCE</scope>
    <source>
        <strain evidence="3">CBS 232.78</strain>
    </source>
</reference>
<comment type="caution">
    <text evidence="3">The sequence shown here is derived from an EMBL/GenBank/DDBJ whole genome shotgun (WGS) entry which is preliminary data.</text>
</comment>
<reference evidence="3" key="1">
    <citation type="journal article" date="2023" name="Mol. Phylogenet. Evol.">
        <title>Genome-scale phylogeny and comparative genomics of the fungal order Sordariales.</title>
        <authorList>
            <person name="Hensen N."/>
            <person name="Bonometti L."/>
            <person name="Westerberg I."/>
            <person name="Brannstrom I.O."/>
            <person name="Guillou S."/>
            <person name="Cros-Aarteil S."/>
            <person name="Calhoun S."/>
            <person name="Haridas S."/>
            <person name="Kuo A."/>
            <person name="Mondo S."/>
            <person name="Pangilinan J."/>
            <person name="Riley R."/>
            <person name="LaButti K."/>
            <person name="Andreopoulos B."/>
            <person name="Lipzen A."/>
            <person name="Chen C."/>
            <person name="Yan M."/>
            <person name="Daum C."/>
            <person name="Ng V."/>
            <person name="Clum A."/>
            <person name="Steindorff A."/>
            <person name="Ohm R.A."/>
            <person name="Martin F."/>
            <person name="Silar P."/>
            <person name="Natvig D.O."/>
            <person name="Lalanne C."/>
            <person name="Gautier V."/>
            <person name="Ament-Velasquez S.L."/>
            <person name="Kruys A."/>
            <person name="Hutchinson M.I."/>
            <person name="Powell A.J."/>
            <person name="Barry K."/>
            <person name="Miller A.N."/>
            <person name="Grigoriev I.V."/>
            <person name="Debuchy R."/>
            <person name="Gladieux P."/>
            <person name="Hiltunen Thoren M."/>
            <person name="Johannesson H."/>
        </authorList>
    </citation>
    <scope>NUCLEOTIDE SEQUENCE</scope>
    <source>
        <strain evidence="3">CBS 232.78</strain>
    </source>
</reference>
<organism evidence="3 4">
    <name type="scientific">Podospora didyma</name>
    <dbReference type="NCBI Taxonomy" id="330526"/>
    <lineage>
        <taxon>Eukaryota</taxon>
        <taxon>Fungi</taxon>
        <taxon>Dikarya</taxon>
        <taxon>Ascomycota</taxon>
        <taxon>Pezizomycotina</taxon>
        <taxon>Sordariomycetes</taxon>
        <taxon>Sordariomycetidae</taxon>
        <taxon>Sordariales</taxon>
        <taxon>Podosporaceae</taxon>
        <taxon>Podospora</taxon>
    </lineage>
</organism>
<dbReference type="PANTHER" id="PTHR12526">
    <property type="entry name" value="GLYCOSYLTRANSFERASE"/>
    <property type="match status" value="1"/>
</dbReference>
<keyword evidence="2" id="KW-0808">Transferase</keyword>
<evidence type="ECO:0000313" key="4">
    <source>
        <dbReference type="Proteomes" id="UP001285441"/>
    </source>
</evidence>